<reference evidence="1 3" key="1">
    <citation type="journal article" date="2008" name="Science">
        <title>The Physcomitrella genome reveals evolutionary insights into the conquest of land by plants.</title>
        <authorList>
            <person name="Rensing S."/>
            <person name="Lang D."/>
            <person name="Zimmer A."/>
            <person name="Terry A."/>
            <person name="Salamov A."/>
            <person name="Shapiro H."/>
            <person name="Nishiyama T."/>
            <person name="Perroud P.-F."/>
            <person name="Lindquist E."/>
            <person name="Kamisugi Y."/>
            <person name="Tanahashi T."/>
            <person name="Sakakibara K."/>
            <person name="Fujita T."/>
            <person name="Oishi K."/>
            <person name="Shin-I T."/>
            <person name="Kuroki Y."/>
            <person name="Toyoda A."/>
            <person name="Suzuki Y."/>
            <person name="Hashimoto A."/>
            <person name="Yamaguchi K."/>
            <person name="Sugano A."/>
            <person name="Kohara Y."/>
            <person name="Fujiyama A."/>
            <person name="Anterola A."/>
            <person name="Aoki S."/>
            <person name="Ashton N."/>
            <person name="Barbazuk W.B."/>
            <person name="Barker E."/>
            <person name="Bennetzen J."/>
            <person name="Bezanilla M."/>
            <person name="Blankenship R."/>
            <person name="Cho S.H."/>
            <person name="Dutcher S."/>
            <person name="Estelle M."/>
            <person name="Fawcett J.A."/>
            <person name="Gundlach H."/>
            <person name="Hanada K."/>
            <person name="Heyl A."/>
            <person name="Hicks K.A."/>
            <person name="Hugh J."/>
            <person name="Lohr M."/>
            <person name="Mayer K."/>
            <person name="Melkozernov A."/>
            <person name="Murata T."/>
            <person name="Nelson D."/>
            <person name="Pils B."/>
            <person name="Prigge M."/>
            <person name="Reiss B."/>
            <person name="Renner T."/>
            <person name="Rombauts S."/>
            <person name="Rushton P."/>
            <person name="Sanderfoot A."/>
            <person name="Schween G."/>
            <person name="Shiu S.-H."/>
            <person name="Stueber K."/>
            <person name="Theodoulou F.L."/>
            <person name="Tu H."/>
            <person name="Van de Peer Y."/>
            <person name="Verrier P.J."/>
            <person name="Waters E."/>
            <person name="Wood A."/>
            <person name="Yang L."/>
            <person name="Cove D."/>
            <person name="Cuming A."/>
            <person name="Hasebe M."/>
            <person name="Lucas S."/>
            <person name="Mishler D.B."/>
            <person name="Reski R."/>
            <person name="Grigoriev I."/>
            <person name="Quatrano R.S."/>
            <person name="Boore J.L."/>
        </authorList>
    </citation>
    <scope>NUCLEOTIDE SEQUENCE [LARGE SCALE GENOMIC DNA]</scope>
    <source>
        <strain evidence="2 3">cv. Gransden 2004</strain>
    </source>
</reference>
<dbReference type="Proteomes" id="UP000006727">
    <property type="component" value="Chromosome 2"/>
</dbReference>
<dbReference type="EMBL" id="ABEU02000002">
    <property type="protein sequence ID" value="PNR59525.1"/>
    <property type="molecule type" value="Genomic_DNA"/>
</dbReference>
<proteinExistence type="predicted"/>
<dbReference type="EnsemblPlants" id="Pp3c2_6511V3.1">
    <property type="protein sequence ID" value="PAC:32936466.CDS.1"/>
    <property type="gene ID" value="Pp3c2_6511"/>
</dbReference>
<accession>A0A2K1L0H2</accession>
<organism evidence="1">
    <name type="scientific">Physcomitrium patens</name>
    <name type="common">Spreading-leaved earth moss</name>
    <name type="synonym">Physcomitrella patens</name>
    <dbReference type="NCBI Taxonomy" id="3218"/>
    <lineage>
        <taxon>Eukaryota</taxon>
        <taxon>Viridiplantae</taxon>
        <taxon>Streptophyta</taxon>
        <taxon>Embryophyta</taxon>
        <taxon>Bryophyta</taxon>
        <taxon>Bryophytina</taxon>
        <taxon>Bryopsida</taxon>
        <taxon>Funariidae</taxon>
        <taxon>Funariales</taxon>
        <taxon>Funariaceae</taxon>
        <taxon>Physcomitrium</taxon>
    </lineage>
</organism>
<dbReference type="InParanoid" id="A0A2K1L0H2"/>
<gene>
    <name evidence="1" type="ORF">PHYPA_002316</name>
</gene>
<reference evidence="1 3" key="2">
    <citation type="journal article" date="2018" name="Plant J.">
        <title>The Physcomitrella patens chromosome-scale assembly reveals moss genome structure and evolution.</title>
        <authorList>
            <person name="Lang D."/>
            <person name="Ullrich K.K."/>
            <person name="Murat F."/>
            <person name="Fuchs J."/>
            <person name="Jenkins J."/>
            <person name="Haas F.B."/>
            <person name="Piednoel M."/>
            <person name="Gundlach H."/>
            <person name="Van Bel M."/>
            <person name="Meyberg R."/>
            <person name="Vives C."/>
            <person name="Morata J."/>
            <person name="Symeonidi A."/>
            <person name="Hiss M."/>
            <person name="Muchero W."/>
            <person name="Kamisugi Y."/>
            <person name="Saleh O."/>
            <person name="Blanc G."/>
            <person name="Decker E.L."/>
            <person name="van Gessel N."/>
            <person name="Grimwood J."/>
            <person name="Hayes R.D."/>
            <person name="Graham S.W."/>
            <person name="Gunter L.E."/>
            <person name="McDaniel S.F."/>
            <person name="Hoernstein S.N.W."/>
            <person name="Larsson A."/>
            <person name="Li F.W."/>
            <person name="Perroud P.F."/>
            <person name="Phillips J."/>
            <person name="Ranjan P."/>
            <person name="Rokshar D.S."/>
            <person name="Rothfels C.J."/>
            <person name="Schneider L."/>
            <person name="Shu S."/>
            <person name="Stevenson D.W."/>
            <person name="Thummler F."/>
            <person name="Tillich M."/>
            <person name="Villarreal Aguilar J.C."/>
            <person name="Widiez T."/>
            <person name="Wong G.K."/>
            <person name="Wymore A."/>
            <person name="Zhang Y."/>
            <person name="Zimmer A.D."/>
            <person name="Quatrano R.S."/>
            <person name="Mayer K.F.X."/>
            <person name="Goodstein D."/>
            <person name="Casacuberta J.M."/>
            <person name="Vandepoele K."/>
            <person name="Reski R."/>
            <person name="Cuming A.C."/>
            <person name="Tuskan G.A."/>
            <person name="Maumus F."/>
            <person name="Salse J."/>
            <person name="Schmutz J."/>
            <person name="Rensing S.A."/>
        </authorList>
    </citation>
    <scope>NUCLEOTIDE SEQUENCE [LARGE SCALE GENOMIC DNA]</scope>
    <source>
        <strain evidence="2 3">cv. Gransden 2004</strain>
    </source>
</reference>
<evidence type="ECO:0000313" key="3">
    <source>
        <dbReference type="Proteomes" id="UP000006727"/>
    </source>
</evidence>
<protein>
    <submittedName>
        <fullName evidence="1 2">Uncharacterized protein</fullName>
    </submittedName>
</protein>
<keyword evidence="3" id="KW-1185">Reference proteome</keyword>
<reference evidence="2" key="3">
    <citation type="submission" date="2020-12" db="UniProtKB">
        <authorList>
            <consortium name="EnsemblPlants"/>
        </authorList>
    </citation>
    <scope>IDENTIFICATION</scope>
</reference>
<name>A0A2K1L0H2_PHYPA</name>
<sequence length="71" mass="8140">MPSKEINEDEGLRPFFPLKPDKIDESAAGISFSRNHFHQLHQNPIGVDFQHQSRCHAVTILPLLSVQHLRN</sequence>
<evidence type="ECO:0000313" key="1">
    <source>
        <dbReference type="EMBL" id="PNR59525.1"/>
    </source>
</evidence>
<dbReference type="AlphaFoldDB" id="A0A2K1L0H2"/>
<dbReference type="Gramene" id="Pp3c2_6511V3.1">
    <property type="protein sequence ID" value="PAC:32936466.CDS.1"/>
    <property type="gene ID" value="Pp3c2_6511"/>
</dbReference>
<evidence type="ECO:0000313" key="2">
    <source>
        <dbReference type="EnsemblPlants" id="PAC:32936466.CDS.1"/>
    </source>
</evidence>